<dbReference type="AlphaFoldDB" id="A0A329E915"/>
<evidence type="ECO:0000313" key="1">
    <source>
        <dbReference type="EMBL" id="RAS62617.1"/>
    </source>
</evidence>
<dbReference type="Proteomes" id="UP000248729">
    <property type="component" value="Unassembled WGS sequence"/>
</dbReference>
<dbReference type="EMBL" id="QLTR01000014">
    <property type="protein sequence ID" value="RAS62617.1"/>
    <property type="molecule type" value="Genomic_DNA"/>
</dbReference>
<gene>
    <name evidence="1" type="ORF">DET48_11411</name>
</gene>
<accession>A0A329E915</accession>
<evidence type="ECO:0000313" key="2">
    <source>
        <dbReference type="Proteomes" id="UP000248729"/>
    </source>
</evidence>
<protein>
    <submittedName>
        <fullName evidence="1">Uncharacterized protein</fullName>
    </submittedName>
</protein>
<comment type="caution">
    <text evidence="1">The sequence shown here is derived from an EMBL/GenBank/DDBJ whole genome shotgun (WGS) entry which is preliminary data.</text>
</comment>
<dbReference type="RefSeq" id="WP_112404065.1">
    <property type="nucleotide sequence ID" value="NZ_QLTR01000014.1"/>
</dbReference>
<name>A0A329E915_VIBDI</name>
<proteinExistence type="predicted"/>
<reference evidence="1 2" key="1">
    <citation type="submission" date="2018-06" db="EMBL/GenBank/DDBJ databases">
        <title>Freshwater and sediment microbial communities from various areas in North America, analyzing microbe dynamics in response to fracking.</title>
        <authorList>
            <person name="Lamendella R."/>
        </authorList>
    </citation>
    <scope>NUCLEOTIDE SEQUENCE [LARGE SCALE GENOMIC DNA]</scope>
    <source>
        <strain evidence="1 2">99A</strain>
    </source>
</reference>
<organism evidence="1 2">
    <name type="scientific">Vibrio diazotrophicus</name>
    <dbReference type="NCBI Taxonomy" id="685"/>
    <lineage>
        <taxon>Bacteria</taxon>
        <taxon>Pseudomonadati</taxon>
        <taxon>Pseudomonadota</taxon>
        <taxon>Gammaproteobacteria</taxon>
        <taxon>Vibrionales</taxon>
        <taxon>Vibrionaceae</taxon>
        <taxon>Vibrio</taxon>
    </lineage>
</organism>
<sequence>MRGKVNIINTGDDLERSDLSIDRVVEMATISVRYDDAPYPDNYDHSLKEGDDGYIEPVWRFEEEIEQSVLDRFGISRISI</sequence>